<dbReference type="PANTHER" id="PTHR34203">
    <property type="entry name" value="METHYLTRANSFERASE, FKBM FAMILY PROTEIN"/>
    <property type="match status" value="1"/>
</dbReference>
<name>A0A1G7ERD6_9RHOB</name>
<keyword evidence="4" id="KW-0489">Methyltransferase</keyword>
<dbReference type="AlphaFoldDB" id="A0A1G7ERD6"/>
<dbReference type="GO" id="GO:0008168">
    <property type="term" value="F:methyltransferase activity"/>
    <property type="evidence" value="ECO:0007669"/>
    <property type="project" value="UniProtKB-KW"/>
</dbReference>
<dbReference type="Proteomes" id="UP000199344">
    <property type="component" value="Unassembled WGS sequence"/>
</dbReference>
<dbReference type="PANTHER" id="PTHR34203:SF15">
    <property type="entry name" value="SLL1173 PROTEIN"/>
    <property type="match status" value="1"/>
</dbReference>
<dbReference type="Pfam" id="PF05050">
    <property type="entry name" value="Methyltransf_21"/>
    <property type="match status" value="1"/>
</dbReference>
<dbReference type="InterPro" id="IPR048354">
    <property type="entry name" value="TOD1_MUCI70_glycTrfase_dom"/>
</dbReference>
<accession>A0A1G7ERD6</accession>
<evidence type="ECO:0000313" key="5">
    <source>
        <dbReference type="Proteomes" id="UP000199344"/>
    </source>
</evidence>
<dbReference type="GO" id="GO:0032259">
    <property type="term" value="P:methylation"/>
    <property type="evidence" value="ECO:0007669"/>
    <property type="project" value="UniProtKB-KW"/>
</dbReference>
<feature type="domain" description="Methyltransferase FkbM" evidence="3">
    <location>
        <begin position="316"/>
        <end position="463"/>
    </location>
</feature>
<evidence type="ECO:0000259" key="2">
    <source>
        <dbReference type="Pfam" id="PF04765"/>
    </source>
</evidence>
<keyword evidence="5" id="KW-1185">Reference proteome</keyword>
<feature type="domain" description="TOD1/MUCI70 glycosyltransferase-like" evidence="2">
    <location>
        <begin position="54"/>
        <end position="203"/>
    </location>
</feature>
<feature type="region of interest" description="Disordered" evidence="1">
    <location>
        <begin position="222"/>
        <end position="256"/>
    </location>
</feature>
<dbReference type="EMBL" id="FNAH01000009">
    <property type="protein sequence ID" value="SDE66147.1"/>
    <property type="molecule type" value="Genomic_DNA"/>
</dbReference>
<evidence type="ECO:0000259" key="3">
    <source>
        <dbReference type="Pfam" id="PF05050"/>
    </source>
</evidence>
<dbReference type="STRING" id="591205.SAMN05421538_10955"/>
<keyword evidence="4" id="KW-0808">Transferase</keyword>
<dbReference type="NCBIfam" id="TIGR01444">
    <property type="entry name" value="fkbM_fam"/>
    <property type="match status" value="1"/>
</dbReference>
<gene>
    <name evidence="4" type="ORF">SAMN05421538_10955</name>
</gene>
<dbReference type="InterPro" id="IPR029063">
    <property type="entry name" value="SAM-dependent_MTases_sf"/>
</dbReference>
<proteinExistence type="predicted"/>
<evidence type="ECO:0000256" key="1">
    <source>
        <dbReference type="SAM" id="MobiDB-lite"/>
    </source>
</evidence>
<protein>
    <submittedName>
        <fullName evidence="4">Methyltransferase, FkbM family</fullName>
    </submittedName>
</protein>
<dbReference type="RefSeq" id="WP_090524651.1">
    <property type="nucleotide sequence ID" value="NZ_FNAH01000009.1"/>
</dbReference>
<organism evidence="4 5">
    <name type="scientific">Paracoccus isoporae</name>
    <dbReference type="NCBI Taxonomy" id="591205"/>
    <lineage>
        <taxon>Bacteria</taxon>
        <taxon>Pseudomonadati</taxon>
        <taxon>Pseudomonadota</taxon>
        <taxon>Alphaproteobacteria</taxon>
        <taxon>Rhodobacterales</taxon>
        <taxon>Paracoccaceae</taxon>
        <taxon>Paracoccus</taxon>
    </lineage>
</organism>
<dbReference type="Pfam" id="PF04765">
    <property type="entry name" value="TOD1_MUCI70"/>
    <property type="match status" value="1"/>
</dbReference>
<dbReference type="SUPFAM" id="SSF53335">
    <property type="entry name" value="S-adenosyl-L-methionine-dependent methyltransferases"/>
    <property type="match status" value="1"/>
</dbReference>
<dbReference type="InterPro" id="IPR006342">
    <property type="entry name" value="FkbM_mtfrase"/>
</dbReference>
<reference evidence="4 5" key="1">
    <citation type="submission" date="2016-10" db="EMBL/GenBank/DDBJ databases">
        <authorList>
            <person name="de Groot N.N."/>
        </authorList>
    </citation>
    <scope>NUCLEOTIDE SEQUENCE [LARGE SCALE GENOMIC DNA]</scope>
    <source>
        <strain evidence="4 5">DSM 22220</strain>
    </source>
</reference>
<dbReference type="OrthoDB" id="4104638at2"/>
<dbReference type="InterPro" id="IPR052514">
    <property type="entry name" value="SAM-dependent_MTase"/>
</dbReference>
<dbReference type="Gene3D" id="3.40.50.150">
    <property type="entry name" value="Vaccinia Virus protein VP39"/>
    <property type="match status" value="1"/>
</dbReference>
<evidence type="ECO:0000313" key="4">
    <source>
        <dbReference type="EMBL" id="SDE66147.1"/>
    </source>
</evidence>
<sequence length="486" mass="56051">MTQRLVVYTMAVGRDYPLPEIKFPTKADYICFTDRELASNPGWTLKEIEKIIPGDPIRSSKDFKVRPHRWLINHDRSIYIDSKVRLDADPNEIWELLIPTPETVFGGILHSFRDSLEGEFIEVKRKGLDQDSIIDEQLHAYKEYSAEILQNRPVWGGFLARRHKHPNCIEAMELWFAHTLRYSRRDQLSLPLALSRLAQGEKRLIQRNLQKSEFHKWPVQKKLNHPKNHGKSEMLPEQEQQATIERTAMSRKSSTGHDSEADLFFFQEPADGRRIYVSHKKRLSLYRKGFQHRQDWLLRDYQIPRNLLNDGDMVLDVGANIGELGIWANMNNARYVGFEPDPIAFRALNRNVTGKLYDIALADEAGYAEFYLSTSEADSSLIAPQKIEERISVRKERLDDLLPALDLSREIKLLKVEAEGYEAEILQGARETLKQVEYIAVDAGPERGGENTVPGVLNLLTGSGFEILSCFLKRGTFFLRRRDSMT</sequence>